<protein>
    <submittedName>
        <fullName evidence="2">Stage II sporulation protein D</fullName>
    </submittedName>
</protein>
<dbReference type="KEGG" id="vfa:MM35RIKEN_21220"/>
<dbReference type="NCBIfam" id="TIGR02870">
    <property type="entry name" value="spore_II_D"/>
    <property type="match status" value="1"/>
</dbReference>
<geneLocation type="plasmid" evidence="2 3">
    <name>pMM35_01</name>
</geneLocation>
<sequence length="327" mass="35766">MKQALAVGALWVVLLFGGAWLLAPRLAAEAEEPGPSAQSGGETLADSRSVLQVYDGEKTVEMTMAEYLPGVVRGEMPATFALEALKAQAVAERTFIYYHMQGGRKAAHPDADVCMDYRCCNAWVSREQAKSNWGDNFEEYDRKILQSVEETDGQVMLYAGKPILAAFHSSSAGITAKSGDAWVSDLPYLVSVKSPETAESVPNYYSVNTFTAEQFREKILAEEPEAVLEGSAKGWVTDLQKNSSGRVESATVGGVPIRGTRLRSILGLRSACFTVECGEEDITFRVTGFGHGVGMSQYGADALAREGKSWQEILRWYYRGVSIETWK</sequence>
<keyword evidence="2" id="KW-0614">Plasmid</keyword>
<evidence type="ECO:0000313" key="2">
    <source>
        <dbReference type="EMBL" id="BCK79930.1"/>
    </source>
</evidence>
<keyword evidence="3" id="KW-1185">Reference proteome</keyword>
<dbReference type="NCBIfam" id="TIGR02669">
    <property type="entry name" value="SpoIID_LytB"/>
    <property type="match status" value="1"/>
</dbReference>
<accession>A0A810PW71</accession>
<dbReference type="Pfam" id="PF08486">
    <property type="entry name" value="SpoIID"/>
    <property type="match status" value="1"/>
</dbReference>
<dbReference type="EMBL" id="AP023416">
    <property type="protein sequence ID" value="BCK79930.1"/>
    <property type="molecule type" value="Genomic_DNA"/>
</dbReference>
<feature type="domain" description="Sporulation stage II protein D amidase enhancer LytB N-terminal" evidence="1">
    <location>
        <begin position="59"/>
        <end position="158"/>
    </location>
</feature>
<dbReference type="Proteomes" id="UP000681343">
    <property type="component" value="Plasmid pMM35_01"/>
</dbReference>
<dbReference type="GO" id="GO:0030435">
    <property type="term" value="P:sporulation resulting in formation of a cellular spore"/>
    <property type="evidence" value="ECO:0007669"/>
    <property type="project" value="InterPro"/>
</dbReference>
<name>A0A810PW71_9FIRM</name>
<evidence type="ECO:0000313" key="3">
    <source>
        <dbReference type="Proteomes" id="UP000681343"/>
    </source>
</evidence>
<dbReference type="RefSeq" id="WP_212821710.1">
    <property type="nucleotide sequence ID" value="NZ_AP023416.1"/>
</dbReference>
<dbReference type="AlphaFoldDB" id="A0A810PW71"/>
<reference evidence="2" key="1">
    <citation type="submission" date="2020-09" db="EMBL/GenBank/DDBJ databases">
        <title>New species isolated from human feces.</title>
        <authorList>
            <person name="Kitahara M."/>
            <person name="Shigeno Y."/>
            <person name="Shime M."/>
            <person name="Matsumoto Y."/>
            <person name="Nakamura S."/>
            <person name="Motooka D."/>
            <person name="Fukuoka S."/>
            <person name="Nishikawa H."/>
            <person name="Benno Y."/>
        </authorList>
    </citation>
    <scope>NUCLEOTIDE SEQUENCE</scope>
    <source>
        <strain evidence="2">MM35</strain>
        <plasmid evidence="2">pMM35_01</plasmid>
    </source>
</reference>
<dbReference type="InterPro" id="IPR013693">
    <property type="entry name" value="SpoIID/LytB_N"/>
</dbReference>
<dbReference type="InterPro" id="IPR013486">
    <property type="entry name" value="SpoIID/LytB"/>
</dbReference>
<organism evidence="2 3">
    <name type="scientific">Vescimonas fastidiosa</name>
    <dbReference type="NCBI Taxonomy" id="2714353"/>
    <lineage>
        <taxon>Bacteria</taxon>
        <taxon>Bacillati</taxon>
        <taxon>Bacillota</taxon>
        <taxon>Clostridia</taxon>
        <taxon>Eubacteriales</taxon>
        <taxon>Oscillospiraceae</taxon>
        <taxon>Vescimonas</taxon>
    </lineage>
</organism>
<evidence type="ECO:0000259" key="1">
    <source>
        <dbReference type="Pfam" id="PF08486"/>
    </source>
</evidence>
<gene>
    <name evidence="2" type="ORF">MM35RIKEN_21220</name>
</gene>
<proteinExistence type="predicted"/>
<dbReference type="InterPro" id="IPR014225">
    <property type="entry name" value="Spore_II_D_firmicutes"/>
</dbReference>